<dbReference type="SUPFAM" id="SSF103473">
    <property type="entry name" value="MFS general substrate transporter"/>
    <property type="match status" value="1"/>
</dbReference>
<feature type="compositionally biased region" description="Acidic residues" evidence="2">
    <location>
        <begin position="312"/>
        <end position="321"/>
    </location>
</feature>
<keyword evidence="3" id="KW-0812">Transmembrane</keyword>
<feature type="transmembrane region" description="Helical" evidence="3">
    <location>
        <begin position="217"/>
        <end position="239"/>
    </location>
</feature>
<dbReference type="InterPro" id="IPR036259">
    <property type="entry name" value="MFS_trans_sf"/>
</dbReference>
<dbReference type="PROSITE" id="PS50850">
    <property type="entry name" value="MFS"/>
    <property type="match status" value="1"/>
</dbReference>
<evidence type="ECO:0000259" key="4">
    <source>
        <dbReference type="PROSITE" id="PS50850"/>
    </source>
</evidence>
<dbReference type="GO" id="GO:0008028">
    <property type="term" value="F:monocarboxylic acid transmembrane transporter activity"/>
    <property type="evidence" value="ECO:0007669"/>
    <property type="project" value="TreeGrafter"/>
</dbReference>
<dbReference type="PANTHER" id="PTHR11360:SF306">
    <property type="entry name" value="RE01051P"/>
    <property type="match status" value="1"/>
</dbReference>
<protein>
    <recommendedName>
        <fullName evidence="4">Major facilitator superfamily (MFS) profile domain-containing protein</fullName>
    </recommendedName>
</protein>
<dbReference type="PANTHER" id="PTHR11360">
    <property type="entry name" value="MONOCARBOXYLATE TRANSPORTER"/>
    <property type="match status" value="1"/>
</dbReference>
<proteinExistence type="predicted"/>
<accession>A0AAE1U5J3</accession>
<feature type="region of interest" description="Disordered" evidence="2">
    <location>
        <begin position="36"/>
        <end position="116"/>
    </location>
</feature>
<dbReference type="Proteomes" id="UP001292094">
    <property type="component" value="Unassembled WGS sequence"/>
</dbReference>
<dbReference type="GO" id="GO:0016020">
    <property type="term" value="C:membrane"/>
    <property type="evidence" value="ECO:0007669"/>
    <property type="project" value="UniProtKB-SubCell"/>
</dbReference>
<feature type="transmembrane region" description="Helical" evidence="3">
    <location>
        <begin position="281"/>
        <end position="299"/>
    </location>
</feature>
<evidence type="ECO:0000313" key="5">
    <source>
        <dbReference type="EMBL" id="KAK4310757.1"/>
    </source>
</evidence>
<evidence type="ECO:0000313" key="6">
    <source>
        <dbReference type="Proteomes" id="UP001292094"/>
    </source>
</evidence>
<gene>
    <name evidence="5" type="ORF">Pmani_017696</name>
</gene>
<feature type="domain" description="Major facilitator superfamily (MFS) profile" evidence="4">
    <location>
        <begin position="122"/>
        <end position="358"/>
    </location>
</feature>
<evidence type="ECO:0000256" key="2">
    <source>
        <dbReference type="SAM" id="MobiDB-lite"/>
    </source>
</evidence>
<feature type="transmembrane region" description="Helical" evidence="3">
    <location>
        <begin position="192"/>
        <end position="211"/>
    </location>
</feature>
<dbReference type="InterPro" id="IPR011701">
    <property type="entry name" value="MFS"/>
</dbReference>
<organism evidence="5 6">
    <name type="scientific">Petrolisthes manimaculis</name>
    <dbReference type="NCBI Taxonomy" id="1843537"/>
    <lineage>
        <taxon>Eukaryota</taxon>
        <taxon>Metazoa</taxon>
        <taxon>Ecdysozoa</taxon>
        <taxon>Arthropoda</taxon>
        <taxon>Crustacea</taxon>
        <taxon>Multicrustacea</taxon>
        <taxon>Malacostraca</taxon>
        <taxon>Eumalacostraca</taxon>
        <taxon>Eucarida</taxon>
        <taxon>Decapoda</taxon>
        <taxon>Pleocyemata</taxon>
        <taxon>Anomura</taxon>
        <taxon>Galatheoidea</taxon>
        <taxon>Porcellanidae</taxon>
        <taxon>Petrolisthes</taxon>
    </lineage>
</organism>
<feature type="compositionally biased region" description="Basic and acidic residues" evidence="2">
    <location>
        <begin position="322"/>
        <end position="340"/>
    </location>
</feature>
<keyword evidence="3" id="KW-1133">Transmembrane helix</keyword>
<feature type="transmembrane region" description="Helical" evidence="3">
    <location>
        <begin position="122"/>
        <end position="141"/>
    </location>
</feature>
<dbReference type="InterPro" id="IPR050327">
    <property type="entry name" value="Proton-linked_MCT"/>
</dbReference>
<keyword evidence="3" id="KW-0472">Membrane</keyword>
<dbReference type="InterPro" id="IPR020846">
    <property type="entry name" value="MFS_dom"/>
</dbReference>
<name>A0AAE1U5J3_9EUCA</name>
<keyword evidence="6" id="KW-1185">Reference proteome</keyword>
<feature type="transmembrane region" description="Helical" evidence="3">
    <location>
        <begin position="161"/>
        <end position="180"/>
    </location>
</feature>
<comment type="caution">
    <text evidence="5">The sequence shown here is derived from an EMBL/GenBank/DDBJ whole genome shotgun (WGS) entry which is preliminary data.</text>
</comment>
<feature type="compositionally biased region" description="Low complexity" evidence="2">
    <location>
        <begin position="62"/>
        <end position="74"/>
    </location>
</feature>
<feature type="region of interest" description="Disordered" evidence="2">
    <location>
        <begin position="1"/>
        <end position="23"/>
    </location>
</feature>
<dbReference type="Gene3D" id="1.20.1250.20">
    <property type="entry name" value="MFS general substrate transporter like domains"/>
    <property type="match status" value="1"/>
</dbReference>
<feature type="transmembrane region" description="Helical" evidence="3">
    <location>
        <begin position="251"/>
        <end position="269"/>
    </location>
</feature>
<dbReference type="AlphaFoldDB" id="A0AAE1U5J3"/>
<feature type="compositionally biased region" description="Low complexity" evidence="2">
    <location>
        <begin position="41"/>
        <end position="52"/>
    </location>
</feature>
<reference evidence="5" key="1">
    <citation type="submission" date="2023-11" db="EMBL/GenBank/DDBJ databases">
        <title>Genome assemblies of two species of porcelain crab, Petrolisthes cinctipes and Petrolisthes manimaculis (Anomura: Porcellanidae).</title>
        <authorList>
            <person name="Angst P."/>
        </authorList>
    </citation>
    <scope>NUCLEOTIDE SEQUENCE</scope>
    <source>
        <strain evidence="5">PB745_02</strain>
        <tissue evidence="5">Gill</tissue>
    </source>
</reference>
<evidence type="ECO:0000256" key="1">
    <source>
        <dbReference type="ARBA" id="ARBA00004141"/>
    </source>
</evidence>
<feature type="compositionally biased region" description="Low complexity" evidence="2">
    <location>
        <begin position="91"/>
        <end position="113"/>
    </location>
</feature>
<feature type="region of interest" description="Disordered" evidence="2">
    <location>
        <begin position="309"/>
        <end position="358"/>
    </location>
</feature>
<comment type="subcellular location">
    <subcellularLocation>
        <location evidence="1">Membrane</location>
        <topology evidence="1">Multi-pass membrane protein</topology>
    </subcellularLocation>
</comment>
<dbReference type="Pfam" id="PF07690">
    <property type="entry name" value="MFS_1"/>
    <property type="match status" value="1"/>
</dbReference>
<dbReference type="EMBL" id="JAWZYT010001600">
    <property type="protein sequence ID" value="KAK4310757.1"/>
    <property type="molecule type" value="Genomic_DNA"/>
</dbReference>
<evidence type="ECO:0000256" key="3">
    <source>
        <dbReference type="SAM" id="Phobius"/>
    </source>
</evidence>
<feature type="compositionally biased region" description="Low complexity" evidence="2">
    <location>
        <begin position="1"/>
        <end position="14"/>
    </location>
</feature>
<sequence length="358" mass="40500">MRLPQQQQQQQPQQHEMINSKQIKDGGVVVVGGIENQKPWNYNNHNNNNNNNTRRRSEGENNNHNNNKNNSSNNNKKRLRNDDQGGTNTKQQHQQQQQQHHQQQQHQQQQPQQRLVPPDGGWGWMVALGTFLVTMLLPTMSPCFGVLFSQYLISENTSSTVTAWIFNTQAFIWNSSGILGRPLSRELGWRRVGVTGAFFAALGLGCCALMPSPLYLFLTFSCMAGVGGGLVTSLCFTILPQYFDRKRGIATAVMMGGICFGQIVGPPVARLLQEEYGYKGATLILGAILLHSCIGASFFHPPEWYLKPSTKEEEEVEEKEDYNDTKKQGEKLLINKELTRGTHGSNRLRFNKDRERPW</sequence>